<organism evidence="2 3">
    <name type="scientific">Chiloscyllium punctatum</name>
    <name type="common">Brownbanded bambooshark</name>
    <name type="synonym">Hemiscyllium punctatum</name>
    <dbReference type="NCBI Taxonomy" id="137246"/>
    <lineage>
        <taxon>Eukaryota</taxon>
        <taxon>Metazoa</taxon>
        <taxon>Chordata</taxon>
        <taxon>Craniata</taxon>
        <taxon>Vertebrata</taxon>
        <taxon>Chondrichthyes</taxon>
        <taxon>Elasmobranchii</taxon>
        <taxon>Galeomorphii</taxon>
        <taxon>Galeoidea</taxon>
        <taxon>Orectolobiformes</taxon>
        <taxon>Hemiscylliidae</taxon>
        <taxon>Chiloscyllium</taxon>
    </lineage>
</organism>
<dbReference type="Proteomes" id="UP000287033">
    <property type="component" value="Unassembled WGS sequence"/>
</dbReference>
<accession>A0A401TST2</accession>
<keyword evidence="3" id="KW-1185">Reference proteome</keyword>
<protein>
    <submittedName>
        <fullName evidence="2">Uncharacterized protein</fullName>
    </submittedName>
</protein>
<evidence type="ECO:0000256" key="1">
    <source>
        <dbReference type="SAM" id="MobiDB-lite"/>
    </source>
</evidence>
<feature type="region of interest" description="Disordered" evidence="1">
    <location>
        <begin position="50"/>
        <end position="71"/>
    </location>
</feature>
<reference evidence="2 3" key="1">
    <citation type="journal article" date="2018" name="Nat. Ecol. Evol.">
        <title>Shark genomes provide insights into elasmobranch evolution and the origin of vertebrates.</title>
        <authorList>
            <person name="Hara Y"/>
            <person name="Yamaguchi K"/>
            <person name="Onimaru K"/>
            <person name="Kadota M"/>
            <person name="Koyanagi M"/>
            <person name="Keeley SD"/>
            <person name="Tatsumi K"/>
            <person name="Tanaka K"/>
            <person name="Motone F"/>
            <person name="Kageyama Y"/>
            <person name="Nozu R"/>
            <person name="Adachi N"/>
            <person name="Nishimura O"/>
            <person name="Nakagawa R"/>
            <person name="Tanegashima C"/>
            <person name="Kiyatake I"/>
            <person name="Matsumoto R"/>
            <person name="Murakumo K"/>
            <person name="Nishida K"/>
            <person name="Terakita A"/>
            <person name="Kuratani S"/>
            <person name="Sato K"/>
            <person name="Hyodo S Kuraku.S."/>
        </authorList>
    </citation>
    <scope>NUCLEOTIDE SEQUENCE [LARGE SCALE GENOMIC DNA]</scope>
</reference>
<comment type="caution">
    <text evidence="2">The sequence shown here is derived from an EMBL/GenBank/DDBJ whole genome shotgun (WGS) entry which is preliminary data.</text>
</comment>
<gene>
    <name evidence="2" type="ORF">chiPu_0029834</name>
</gene>
<dbReference type="OrthoDB" id="425082at2759"/>
<dbReference type="EMBL" id="BEZZ01167289">
    <property type="protein sequence ID" value="GCC45714.1"/>
    <property type="molecule type" value="Genomic_DNA"/>
</dbReference>
<name>A0A401TST2_CHIPU</name>
<dbReference type="AlphaFoldDB" id="A0A401TST2"/>
<proteinExistence type="predicted"/>
<evidence type="ECO:0000313" key="2">
    <source>
        <dbReference type="EMBL" id="GCC45714.1"/>
    </source>
</evidence>
<evidence type="ECO:0000313" key="3">
    <source>
        <dbReference type="Proteomes" id="UP000287033"/>
    </source>
</evidence>
<feature type="non-terminal residue" evidence="2">
    <location>
        <position position="1"/>
    </location>
</feature>
<sequence length="71" mass="7838">EPAGGAAEGPPADQELRQYIESRLVEQVSRLRTAVEGQLRDGEQRLNQKLLALETPSLARGEAKSPRSRKK</sequence>